<reference evidence="2" key="1">
    <citation type="submission" date="2022-11" db="EMBL/GenBank/DDBJ databases">
        <title>Biodiversity and phylogenetic relationships of bacteria.</title>
        <authorList>
            <person name="Machado R.A.R."/>
            <person name="Bhat A."/>
            <person name="Loulou A."/>
            <person name="Kallel S."/>
        </authorList>
    </citation>
    <scope>NUCLEOTIDE SEQUENCE</scope>
    <source>
        <strain evidence="2">E-TC7</strain>
    </source>
</reference>
<feature type="signal peptide" evidence="1">
    <location>
        <begin position="1"/>
        <end position="21"/>
    </location>
</feature>
<evidence type="ECO:0000313" key="2">
    <source>
        <dbReference type="EMBL" id="MCX5573751.1"/>
    </source>
</evidence>
<protein>
    <submittedName>
        <fullName evidence="2">Uncharacterized protein</fullName>
    </submittedName>
</protein>
<organism evidence="2 3">
    <name type="scientific">Enterobacter nematophilus</name>
    <dbReference type="NCBI Taxonomy" id="2994648"/>
    <lineage>
        <taxon>Bacteria</taxon>
        <taxon>Pseudomonadati</taxon>
        <taxon>Pseudomonadota</taxon>
        <taxon>Gammaproteobacteria</taxon>
        <taxon>Enterobacterales</taxon>
        <taxon>Enterobacteriaceae</taxon>
        <taxon>Enterobacter</taxon>
    </lineage>
</organism>
<gene>
    <name evidence="2" type="ORF">OSH03_07200</name>
</gene>
<evidence type="ECO:0000313" key="3">
    <source>
        <dbReference type="Proteomes" id="UP001146015"/>
    </source>
</evidence>
<name>A0ABT3VVG5_9ENTR</name>
<dbReference type="Proteomes" id="UP001146015">
    <property type="component" value="Unassembled WGS sequence"/>
</dbReference>
<accession>A0ABT3VVG5</accession>
<feature type="chain" id="PRO_5046979935" evidence="1">
    <location>
        <begin position="22"/>
        <end position="142"/>
    </location>
</feature>
<proteinExistence type="predicted"/>
<evidence type="ECO:0000256" key="1">
    <source>
        <dbReference type="SAM" id="SignalP"/>
    </source>
</evidence>
<keyword evidence="3" id="KW-1185">Reference proteome</keyword>
<dbReference type="RefSeq" id="WP_266178689.1">
    <property type="nucleotide sequence ID" value="NZ_JAPKNE010000002.1"/>
</dbReference>
<dbReference type="EMBL" id="JAPKNE010000002">
    <property type="protein sequence ID" value="MCX5573751.1"/>
    <property type="molecule type" value="Genomic_DNA"/>
</dbReference>
<sequence>MKKRFITTLTLAAILISPAHAISEKYRAQLERSGCTQVTDGNGCDIHKTKAQNAAAAQKSEPAVADFQPYVGTWQSLDQNGKAIDTFTVTRTSVKTRGHLVEQARVDNGRLTFRVQAAEFNLLPEGFGSWLTSTQSGAIKRH</sequence>
<keyword evidence="1" id="KW-0732">Signal</keyword>
<comment type="caution">
    <text evidence="2">The sequence shown here is derived from an EMBL/GenBank/DDBJ whole genome shotgun (WGS) entry which is preliminary data.</text>
</comment>